<dbReference type="Proteomes" id="UP000028123">
    <property type="component" value="Unassembled WGS sequence"/>
</dbReference>
<dbReference type="RefSeq" id="WP_036687389.1">
    <property type="nucleotide sequence ID" value="NZ_JNVM01000019.1"/>
</dbReference>
<keyword evidence="1" id="KW-1133">Transmembrane helix</keyword>
<proteinExistence type="predicted"/>
<feature type="transmembrane region" description="Helical" evidence="1">
    <location>
        <begin position="223"/>
        <end position="241"/>
    </location>
</feature>
<protein>
    <submittedName>
        <fullName evidence="2">Membrane protein</fullName>
    </submittedName>
</protein>
<keyword evidence="1" id="KW-0812">Transmembrane</keyword>
<evidence type="ECO:0000256" key="1">
    <source>
        <dbReference type="SAM" id="Phobius"/>
    </source>
</evidence>
<dbReference type="EMBL" id="JNVM01000019">
    <property type="protein sequence ID" value="KEQ23849.1"/>
    <property type="molecule type" value="Genomic_DNA"/>
</dbReference>
<gene>
    <name evidence="2" type="ORF">ET33_12530</name>
</gene>
<feature type="transmembrane region" description="Helical" evidence="1">
    <location>
        <begin position="295"/>
        <end position="313"/>
    </location>
</feature>
<feature type="transmembrane region" description="Helical" evidence="1">
    <location>
        <begin position="106"/>
        <end position="126"/>
    </location>
</feature>
<sequence length="351" mass="39101">MNIQRFIREHKPVWTELDGLLTLFEKKRRTVQAPQVDRLTFLYRTASAHLAYAQTYYPGDEIGLYLNQLVARAHHALHAEQWKTSHRLGDFFKRRFIGYVLERKRFIALAFLLFMVGALSGFAAVWQDPLNLYALVSPEMADGINPEAVGKNHGEVQSAVMSTSIMTNNIRVAVLAFVSGITFGLLTVYVLSYNGILIGALTAVFWQSGKSYVFWAYILPHGVIELTAIFIAGGSGLYMGYRMINPGPYTRKYMFLRSVKESALLMVGTIPLFVIAGIIEGYITPSGLSLETKYIVAGATLIALALYVAYGRLNERKHTQLIAEDTVPRDEAGTRTADLFSSPASISNRSI</sequence>
<feature type="transmembrane region" description="Helical" evidence="1">
    <location>
        <begin position="262"/>
        <end position="283"/>
    </location>
</feature>
<accession>A0A081NZH6</accession>
<comment type="caution">
    <text evidence="2">The sequence shown here is derived from an EMBL/GenBank/DDBJ whole genome shotgun (WGS) entry which is preliminary data.</text>
</comment>
<dbReference type="AlphaFoldDB" id="A0A081NZH6"/>
<keyword evidence="1" id="KW-0472">Membrane</keyword>
<evidence type="ECO:0000313" key="3">
    <source>
        <dbReference type="Proteomes" id="UP000028123"/>
    </source>
</evidence>
<dbReference type="OrthoDB" id="9800053at2"/>
<feature type="transmembrane region" description="Helical" evidence="1">
    <location>
        <begin position="196"/>
        <end position="217"/>
    </location>
</feature>
<name>A0A081NZH6_9BACL</name>
<dbReference type="Pfam" id="PF01944">
    <property type="entry name" value="SpoIIM"/>
    <property type="match status" value="1"/>
</dbReference>
<dbReference type="PANTHER" id="PTHR35337">
    <property type="entry name" value="SLR1478 PROTEIN"/>
    <property type="match status" value="1"/>
</dbReference>
<evidence type="ECO:0000313" key="2">
    <source>
        <dbReference type="EMBL" id="KEQ23849.1"/>
    </source>
</evidence>
<reference evidence="2 3" key="1">
    <citation type="submission" date="2014-06" db="EMBL/GenBank/DDBJ databases">
        <title>Draft genome sequence of Paenibacillus sp. MSt1.</title>
        <authorList>
            <person name="Aw Y.K."/>
            <person name="Ong K.S."/>
            <person name="Gan H.M."/>
            <person name="Lee S.M."/>
        </authorList>
    </citation>
    <scope>NUCLEOTIDE SEQUENCE [LARGE SCALE GENOMIC DNA]</scope>
    <source>
        <strain evidence="2 3">MSt1</strain>
    </source>
</reference>
<organism evidence="2 3">
    <name type="scientific">Paenibacillus tyrfis</name>
    <dbReference type="NCBI Taxonomy" id="1501230"/>
    <lineage>
        <taxon>Bacteria</taxon>
        <taxon>Bacillati</taxon>
        <taxon>Bacillota</taxon>
        <taxon>Bacilli</taxon>
        <taxon>Bacillales</taxon>
        <taxon>Paenibacillaceae</taxon>
        <taxon>Paenibacillus</taxon>
    </lineage>
</organism>
<keyword evidence="3" id="KW-1185">Reference proteome</keyword>
<feature type="transmembrane region" description="Helical" evidence="1">
    <location>
        <begin position="170"/>
        <end position="191"/>
    </location>
</feature>
<dbReference type="PANTHER" id="PTHR35337:SF1">
    <property type="entry name" value="SLR1478 PROTEIN"/>
    <property type="match status" value="1"/>
</dbReference>
<dbReference type="eggNOG" id="COG1300">
    <property type="taxonomic scope" value="Bacteria"/>
</dbReference>
<dbReference type="InterPro" id="IPR002798">
    <property type="entry name" value="SpoIIM-like"/>
</dbReference>